<sequence>MGLFLTERGEDRDRVNLGRSTLDCRHHHLDLAGGVNGEDVGSGLGNGLCAEFDGVRNVVELGVHPDTTCACISKLLDGDCSRPIIQIVNLDGMNPITDLGCEIQTLIEGQLISRQNDTTRSTHAVFLSFLVVLELFTKNCPTTILLKMS</sequence>
<dbReference type="AlphaFoldDB" id="A0A1G2U671"/>
<accession>A0A1G2U671</accession>
<evidence type="ECO:0000313" key="2">
    <source>
        <dbReference type="Proteomes" id="UP000177068"/>
    </source>
</evidence>
<reference evidence="1 2" key="1">
    <citation type="journal article" date="2016" name="Nat. Commun.">
        <title>Thousands of microbial genomes shed light on interconnected biogeochemical processes in an aquifer system.</title>
        <authorList>
            <person name="Anantharaman K."/>
            <person name="Brown C.T."/>
            <person name="Hug L.A."/>
            <person name="Sharon I."/>
            <person name="Castelle C.J."/>
            <person name="Probst A.J."/>
            <person name="Thomas B.C."/>
            <person name="Singh A."/>
            <person name="Wilkins M.J."/>
            <person name="Karaoz U."/>
            <person name="Brodie E.L."/>
            <person name="Williams K.H."/>
            <person name="Hubbard S.S."/>
            <person name="Banfield J.F."/>
        </authorList>
    </citation>
    <scope>NUCLEOTIDE SEQUENCE [LARGE SCALE GENOMIC DNA]</scope>
</reference>
<organism evidence="1 2">
    <name type="scientific">Candidatus Zambryskibacteria bacterium RIFCSPLOWO2_01_FULL_47_14</name>
    <dbReference type="NCBI Taxonomy" id="1802763"/>
    <lineage>
        <taxon>Bacteria</taxon>
        <taxon>Candidatus Zambryskiibacteriota</taxon>
    </lineage>
</organism>
<protein>
    <submittedName>
        <fullName evidence="1">Uncharacterized protein</fullName>
    </submittedName>
</protein>
<name>A0A1G2U671_9BACT</name>
<dbReference type="Proteomes" id="UP000177068">
    <property type="component" value="Unassembled WGS sequence"/>
</dbReference>
<gene>
    <name evidence="1" type="ORF">A3A26_00205</name>
</gene>
<evidence type="ECO:0000313" key="1">
    <source>
        <dbReference type="EMBL" id="OHB04986.1"/>
    </source>
</evidence>
<proteinExistence type="predicted"/>
<dbReference type="EMBL" id="MHWG01000023">
    <property type="protein sequence ID" value="OHB04986.1"/>
    <property type="molecule type" value="Genomic_DNA"/>
</dbReference>
<comment type="caution">
    <text evidence="1">The sequence shown here is derived from an EMBL/GenBank/DDBJ whole genome shotgun (WGS) entry which is preliminary data.</text>
</comment>